<protein>
    <submittedName>
        <fullName evidence="1">(California timema) hypothetical protein</fullName>
    </submittedName>
</protein>
<reference evidence="1" key="1">
    <citation type="submission" date="2020-11" db="EMBL/GenBank/DDBJ databases">
        <authorList>
            <person name="Tran Van P."/>
        </authorList>
    </citation>
    <scope>NUCLEOTIDE SEQUENCE</scope>
</reference>
<name>A0A7R9JL15_TIMCA</name>
<gene>
    <name evidence="1" type="ORF">TCMB3V08_LOCUS13399</name>
</gene>
<sequence>MAVRAPQKMLLQPCSWPASGTQRTATVAAERIISPSWWPDGSLQGPSARPRCCPRSRARLALPSPRAVPLLIRYQSCRHLAANLHHLTVLSQFLSAELPRLAPSLIRKRPAPKRTKRLGLLQ</sequence>
<accession>A0A7R9JL15</accession>
<dbReference type="EMBL" id="OE206253">
    <property type="protein sequence ID" value="CAD7580866.1"/>
    <property type="molecule type" value="Genomic_DNA"/>
</dbReference>
<dbReference type="AlphaFoldDB" id="A0A7R9JL15"/>
<evidence type="ECO:0000313" key="1">
    <source>
        <dbReference type="EMBL" id="CAD7580866.1"/>
    </source>
</evidence>
<proteinExistence type="predicted"/>
<organism evidence="1">
    <name type="scientific">Timema californicum</name>
    <name type="common">California timema</name>
    <name type="synonym">Walking stick</name>
    <dbReference type="NCBI Taxonomy" id="61474"/>
    <lineage>
        <taxon>Eukaryota</taxon>
        <taxon>Metazoa</taxon>
        <taxon>Ecdysozoa</taxon>
        <taxon>Arthropoda</taxon>
        <taxon>Hexapoda</taxon>
        <taxon>Insecta</taxon>
        <taxon>Pterygota</taxon>
        <taxon>Neoptera</taxon>
        <taxon>Polyneoptera</taxon>
        <taxon>Phasmatodea</taxon>
        <taxon>Timematodea</taxon>
        <taxon>Timematoidea</taxon>
        <taxon>Timematidae</taxon>
        <taxon>Timema</taxon>
    </lineage>
</organism>